<keyword evidence="2" id="KW-1185">Reference proteome</keyword>
<reference evidence="1 2" key="1">
    <citation type="submission" date="2024-01" db="EMBL/GenBank/DDBJ databases">
        <title>The genomes of 5 underutilized Papilionoideae crops provide insights into root nodulation and disease resistanc.</title>
        <authorList>
            <person name="Jiang F."/>
        </authorList>
    </citation>
    <scope>NUCLEOTIDE SEQUENCE [LARGE SCALE GENOMIC DNA]</scope>
    <source>
        <strain evidence="1">LVBAO_FW01</strain>
        <tissue evidence="1">Leaves</tissue>
    </source>
</reference>
<accession>A0AAN9L4Y8</accession>
<dbReference type="EMBL" id="JAYMYQ010000005">
    <property type="protein sequence ID" value="KAK7328796.1"/>
    <property type="molecule type" value="Genomic_DNA"/>
</dbReference>
<evidence type="ECO:0000313" key="2">
    <source>
        <dbReference type="Proteomes" id="UP001367508"/>
    </source>
</evidence>
<sequence>MIRHEVLHSKEFAHSLPTYHDVKVPSWNPTFSWYEVAPGSGMQGRTEVPNVVCMFFKCNQILTQHMQSHVDSGKWIRYRASQLYVILARKNYVHYKKTHGAFRTTVSTIRGSRILTQAKSDELFSKGFSGHRESYTLKTATICLI</sequence>
<evidence type="ECO:0000313" key="1">
    <source>
        <dbReference type="EMBL" id="KAK7328796.1"/>
    </source>
</evidence>
<organism evidence="1 2">
    <name type="scientific">Canavalia gladiata</name>
    <name type="common">Sword bean</name>
    <name type="synonym">Dolichos gladiatus</name>
    <dbReference type="NCBI Taxonomy" id="3824"/>
    <lineage>
        <taxon>Eukaryota</taxon>
        <taxon>Viridiplantae</taxon>
        <taxon>Streptophyta</taxon>
        <taxon>Embryophyta</taxon>
        <taxon>Tracheophyta</taxon>
        <taxon>Spermatophyta</taxon>
        <taxon>Magnoliopsida</taxon>
        <taxon>eudicotyledons</taxon>
        <taxon>Gunneridae</taxon>
        <taxon>Pentapetalae</taxon>
        <taxon>rosids</taxon>
        <taxon>fabids</taxon>
        <taxon>Fabales</taxon>
        <taxon>Fabaceae</taxon>
        <taxon>Papilionoideae</taxon>
        <taxon>50 kb inversion clade</taxon>
        <taxon>NPAAA clade</taxon>
        <taxon>indigoferoid/millettioid clade</taxon>
        <taxon>Phaseoleae</taxon>
        <taxon>Canavalia</taxon>
    </lineage>
</organism>
<comment type="caution">
    <text evidence="1">The sequence shown here is derived from an EMBL/GenBank/DDBJ whole genome shotgun (WGS) entry which is preliminary data.</text>
</comment>
<gene>
    <name evidence="1" type="ORF">VNO77_22918</name>
</gene>
<dbReference type="Proteomes" id="UP001367508">
    <property type="component" value="Unassembled WGS sequence"/>
</dbReference>
<name>A0AAN9L4Y8_CANGL</name>
<protein>
    <submittedName>
        <fullName evidence="1">Uncharacterized protein</fullName>
    </submittedName>
</protein>
<dbReference type="AlphaFoldDB" id="A0AAN9L4Y8"/>
<proteinExistence type="predicted"/>